<dbReference type="EMBL" id="CM051407">
    <property type="protein sequence ID" value="KAJ4701666.1"/>
    <property type="molecule type" value="Genomic_DNA"/>
</dbReference>
<name>A0ACC1WS07_MELAZ</name>
<keyword evidence="2" id="KW-1185">Reference proteome</keyword>
<gene>
    <name evidence="1" type="ORF">OWV82_024873</name>
</gene>
<evidence type="ECO:0000313" key="2">
    <source>
        <dbReference type="Proteomes" id="UP001164539"/>
    </source>
</evidence>
<dbReference type="Proteomes" id="UP001164539">
    <property type="component" value="Chromosome 14"/>
</dbReference>
<sequence length="498" mass="57256">MENLFVYLPIFLALYVLTKLFLDKIQSLPPSPFPSLPIIGHLYLLKRPIHRTLSKISKRHGPILLLQFGCRRVLLVSSPSAAEECFTKNDIIFANRPRMLIGKHLGYNFTSLAWAPYGDHWRNLRRIASLEILSSTRLQMLSNIRVDEVKTLIRRLFHNQNQPVDLRTAFYELTMNVMMRMIAGKRYYGYNIGSSEEAKRFKEIHLETFKVSAQSNVGDFLPWIKSRRLEKKMINCRRNRDEFMQGLLEEHRKRRGIGFSSEKTKTLIEVLLAMQETDPEYYSDETIKGLMLVLISAGTDTSSNTMEWALSLLLNHPEVLKKAQTEIDNRVGHSRLIDESDMAQLPYLRVIINETLRMYPPVPMLVPHESSAACTVQGYNIPRGTTLMVNIWAIQNDAKIWEDPREFRPERFEGLDGARDGFKMMPFGSGRRGCPGEGLGLRIVGLAIGSLIQCFDWERIGEHMVDMREGMGVTMPKAQPLRANCWPRPTIRNLLSSM</sequence>
<proteinExistence type="predicted"/>
<evidence type="ECO:0000313" key="1">
    <source>
        <dbReference type="EMBL" id="KAJ4701666.1"/>
    </source>
</evidence>
<protein>
    <submittedName>
        <fullName evidence="1">Cytochrome P450</fullName>
    </submittedName>
</protein>
<accession>A0ACC1WS07</accession>
<organism evidence="1 2">
    <name type="scientific">Melia azedarach</name>
    <name type="common">Chinaberry tree</name>
    <dbReference type="NCBI Taxonomy" id="155640"/>
    <lineage>
        <taxon>Eukaryota</taxon>
        <taxon>Viridiplantae</taxon>
        <taxon>Streptophyta</taxon>
        <taxon>Embryophyta</taxon>
        <taxon>Tracheophyta</taxon>
        <taxon>Spermatophyta</taxon>
        <taxon>Magnoliopsida</taxon>
        <taxon>eudicotyledons</taxon>
        <taxon>Gunneridae</taxon>
        <taxon>Pentapetalae</taxon>
        <taxon>rosids</taxon>
        <taxon>malvids</taxon>
        <taxon>Sapindales</taxon>
        <taxon>Meliaceae</taxon>
        <taxon>Melia</taxon>
    </lineage>
</organism>
<comment type="caution">
    <text evidence="1">The sequence shown here is derived from an EMBL/GenBank/DDBJ whole genome shotgun (WGS) entry which is preliminary data.</text>
</comment>
<reference evidence="1 2" key="1">
    <citation type="journal article" date="2023" name="Science">
        <title>Complex scaffold remodeling in plant triterpene biosynthesis.</title>
        <authorList>
            <person name="De La Pena R."/>
            <person name="Hodgson H."/>
            <person name="Liu J.C."/>
            <person name="Stephenson M.J."/>
            <person name="Martin A.C."/>
            <person name="Owen C."/>
            <person name="Harkess A."/>
            <person name="Leebens-Mack J."/>
            <person name="Jimenez L.E."/>
            <person name="Osbourn A."/>
            <person name="Sattely E.S."/>
        </authorList>
    </citation>
    <scope>NUCLEOTIDE SEQUENCE [LARGE SCALE GENOMIC DNA]</scope>
    <source>
        <strain evidence="2">cv. JPN11</strain>
        <tissue evidence="1">Leaf</tissue>
    </source>
</reference>